<evidence type="ECO:0000256" key="4">
    <source>
        <dbReference type="ARBA" id="ARBA00022857"/>
    </source>
</evidence>
<accession>A0A177B1R5</accession>
<dbReference type="SUPFAM" id="SSF51971">
    <property type="entry name" value="Nucleotide-binding domain"/>
    <property type="match status" value="1"/>
</dbReference>
<dbReference type="OrthoDB" id="333024at2759"/>
<organism evidence="6 7">
    <name type="scientific">Intoshia linei</name>
    <dbReference type="NCBI Taxonomy" id="1819745"/>
    <lineage>
        <taxon>Eukaryota</taxon>
        <taxon>Metazoa</taxon>
        <taxon>Spiralia</taxon>
        <taxon>Lophotrochozoa</taxon>
        <taxon>Mesozoa</taxon>
        <taxon>Orthonectida</taxon>
        <taxon>Rhopaluridae</taxon>
        <taxon>Intoshia</taxon>
    </lineage>
</organism>
<dbReference type="AlphaFoldDB" id="A0A177B1R5"/>
<dbReference type="InterPro" id="IPR036188">
    <property type="entry name" value="FAD/NAD-bd_sf"/>
</dbReference>
<keyword evidence="3" id="KW-0274">FAD</keyword>
<keyword evidence="7" id="KW-1185">Reference proteome</keyword>
<evidence type="ECO:0000256" key="5">
    <source>
        <dbReference type="ARBA" id="ARBA00023002"/>
    </source>
</evidence>
<evidence type="ECO:0000256" key="2">
    <source>
        <dbReference type="ARBA" id="ARBA00022630"/>
    </source>
</evidence>
<dbReference type="Proteomes" id="UP000078046">
    <property type="component" value="Unassembled WGS sequence"/>
</dbReference>
<comment type="caution">
    <text evidence="6">The sequence shown here is derived from an EMBL/GenBank/DDBJ whole genome shotgun (WGS) entry which is preliminary data.</text>
</comment>
<dbReference type="Gene3D" id="3.50.50.60">
    <property type="entry name" value="FAD/NAD(P)-binding domain"/>
    <property type="match status" value="1"/>
</dbReference>
<evidence type="ECO:0000256" key="1">
    <source>
        <dbReference type="ARBA" id="ARBA00001974"/>
    </source>
</evidence>
<dbReference type="PANTHER" id="PTHR48467">
    <property type="entry name" value="GLUTAMATE SYNTHASE 1 [NADH], CHLOROPLASTIC-LIKE"/>
    <property type="match status" value="1"/>
</dbReference>
<dbReference type="PANTHER" id="PTHR48467:SF1">
    <property type="entry name" value="GLUTAMATE SYNTHASE 1 [NADH], CHLOROPLASTIC-LIKE"/>
    <property type="match status" value="1"/>
</dbReference>
<sequence>MLRIAVIGAGPAGFYTSQKLLKFITKIKLDIFEKLPVPYGLVRYGVSPDHPDVKNCTRIFDKILEDNRVRFFGNVEIGKSIPLTSLANNYNAILLSIGASPNHLKFNNSNFLQSADCLISWINGHPDYHHLKFSFENVKTVSIIGQGNVAIDVARLLSLPIEKLEKSSIDTINIIGRRGPLDMACTTAELRELTKIGSNVNVIIPEQYFSKLNSISINDLSRIKKRFFKLLSTLNCNKCTPKKFESFKNIFFHYYLSPYQCNPNECNSNLLRSIHFINNENNDRVEIETDLAFESVGYKYDVNIYSNVLDKYRISLEGQDYIKTAHNSLVPVFSSGWCKNGAQGVIAATMQCAYHEASNMISHFQKTNYNSNLLDISHFIDNGKYILFIDTGLLNS</sequence>
<dbReference type="PRINTS" id="PR00419">
    <property type="entry name" value="ADXRDTASE"/>
</dbReference>
<protein>
    <submittedName>
        <fullName evidence="6">Adrenodoxin reductase</fullName>
    </submittedName>
</protein>
<keyword evidence="5" id="KW-0560">Oxidoreductase</keyword>
<dbReference type="EMBL" id="LWCA01000602">
    <property type="protein sequence ID" value="OAF67672.1"/>
    <property type="molecule type" value="Genomic_DNA"/>
</dbReference>
<dbReference type="InterPro" id="IPR055275">
    <property type="entry name" value="Ferredox_Rdtase"/>
</dbReference>
<evidence type="ECO:0000256" key="3">
    <source>
        <dbReference type="ARBA" id="ARBA00022827"/>
    </source>
</evidence>
<name>A0A177B1R5_9BILA</name>
<comment type="cofactor">
    <cofactor evidence="1">
        <name>FAD</name>
        <dbReference type="ChEBI" id="CHEBI:57692"/>
    </cofactor>
</comment>
<gene>
    <name evidence="6" type="ORF">A3Q56_04602</name>
</gene>
<keyword evidence="2" id="KW-0285">Flavoprotein</keyword>
<dbReference type="GO" id="GO:0016491">
    <property type="term" value="F:oxidoreductase activity"/>
    <property type="evidence" value="ECO:0007669"/>
    <property type="project" value="UniProtKB-KW"/>
</dbReference>
<evidence type="ECO:0000313" key="7">
    <source>
        <dbReference type="Proteomes" id="UP000078046"/>
    </source>
</evidence>
<keyword evidence="4" id="KW-0521">NADP</keyword>
<dbReference type="Gene3D" id="3.40.50.720">
    <property type="entry name" value="NAD(P)-binding Rossmann-like Domain"/>
    <property type="match status" value="1"/>
</dbReference>
<reference evidence="6 7" key="1">
    <citation type="submission" date="2016-04" db="EMBL/GenBank/DDBJ databases">
        <title>The genome of Intoshia linei affirms orthonectids as highly simplified spiralians.</title>
        <authorList>
            <person name="Mikhailov K.V."/>
            <person name="Slusarev G.S."/>
            <person name="Nikitin M.A."/>
            <person name="Logacheva M.D."/>
            <person name="Penin A."/>
            <person name="Aleoshin V."/>
            <person name="Panchin Y.V."/>
        </authorList>
    </citation>
    <scope>NUCLEOTIDE SEQUENCE [LARGE SCALE GENOMIC DNA]</scope>
    <source>
        <strain evidence="6">Intl2013</strain>
        <tissue evidence="6">Whole animal</tissue>
    </source>
</reference>
<evidence type="ECO:0000313" key="6">
    <source>
        <dbReference type="EMBL" id="OAF67672.1"/>
    </source>
</evidence>
<proteinExistence type="predicted"/>